<protein>
    <submittedName>
        <fullName evidence="1">Uncharacterized protein</fullName>
    </submittedName>
</protein>
<gene>
    <name evidence="1" type="ORF">Naga_100008g54</name>
</gene>
<dbReference type="PANTHER" id="PTHR34943">
    <property type="match status" value="1"/>
</dbReference>
<sequence>MCQSRPPLALYGTELRENNLSSTGSNRVQVFSFSGALRQMRIPPLIAVIVLGKLGLNAAFVPSACSNIHKASISSHMTQQLTYRSIAFETILMAEGNSQVGSMESVFKFIRSDALSLTVGSLCLLALVTNRLYTDPLFDSQSRTDILGVFSAGGLLLNGLTLQDITVREADVVQLQGPAVDDVKGFDALTPRQVTILRWAAQTYLKAFPTLPSVLIWHKGQTLLRNGIMADPARGTGDVRVLAIVQQALSSNPEADGLCQPTYIPDLQVLPGKIEFMNYLPSMCQAVVLQPFDSNQGLIILGGNKRRDLTPKDLARARVIAQKVQTCLAE</sequence>
<dbReference type="GO" id="GO:0010190">
    <property type="term" value="P:cytochrome b6f complex assembly"/>
    <property type="evidence" value="ECO:0007669"/>
    <property type="project" value="TreeGrafter"/>
</dbReference>
<proteinExistence type="predicted"/>
<dbReference type="PANTHER" id="PTHR34943:SF2">
    <property type="entry name" value="PROTEIN COFACTOR ASSEMBLY OF COMPLEX C SUBUNIT B CCB4, CHLOROPLASTIC"/>
    <property type="match status" value="1"/>
</dbReference>
<dbReference type="EMBL" id="AZIL01000356">
    <property type="protein sequence ID" value="EWM27987.1"/>
    <property type="molecule type" value="Genomic_DNA"/>
</dbReference>
<evidence type="ECO:0000313" key="2">
    <source>
        <dbReference type="Proteomes" id="UP000019335"/>
    </source>
</evidence>
<dbReference type="Proteomes" id="UP000019335">
    <property type="component" value="Chromosome 5"/>
</dbReference>
<dbReference type="InterPro" id="IPR044705">
    <property type="entry name" value="CCB4"/>
</dbReference>
<accession>W7TPM4</accession>
<dbReference type="InterPro" id="IPR021325">
    <property type="entry name" value="CCB2/CCB4"/>
</dbReference>
<organism evidence="1 2">
    <name type="scientific">Nannochloropsis gaditana</name>
    <dbReference type="NCBI Taxonomy" id="72520"/>
    <lineage>
        <taxon>Eukaryota</taxon>
        <taxon>Sar</taxon>
        <taxon>Stramenopiles</taxon>
        <taxon>Ochrophyta</taxon>
        <taxon>Eustigmatophyceae</taxon>
        <taxon>Eustigmatales</taxon>
        <taxon>Monodopsidaceae</taxon>
        <taxon>Nannochloropsis</taxon>
    </lineage>
</organism>
<dbReference type="AlphaFoldDB" id="W7TPM4"/>
<comment type="caution">
    <text evidence="1">The sequence shown here is derived from an EMBL/GenBank/DDBJ whole genome shotgun (WGS) entry which is preliminary data.</text>
</comment>
<dbReference type="GO" id="GO:0009507">
    <property type="term" value="C:chloroplast"/>
    <property type="evidence" value="ECO:0007669"/>
    <property type="project" value="TreeGrafter"/>
</dbReference>
<name>W7TPM4_9STRA</name>
<keyword evidence="2" id="KW-1185">Reference proteome</keyword>
<dbReference type="OrthoDB" id="439612at2759"/>
<dbReference type="Pfam" id="PF11152">
    <property type="entry name" value="CCB2_CCB4"/>
    <property type="match status" value="1"/>
</dbReference>
<evidence type="ECO:0000313" key="1">
    <source>
        <dbReference type="EMBL" id="EWM27987.1"/>
    </source>
</evidence>
<reference evidence="1 2" key="1">
    <citation type="journal article" date="2014" name="Mol. Plant">
        <title>Chromosome Scale Genome Assembly and Transcriptome Profiling of Nannochloropsis gaditana in Nitrogen Depletion.</title>
        <authorList>
            <person name="Corteggiani Carpinelli E."/>
            <person name="Telatin A."/>
            <person name="Vitulo N."/>
            <person name="Forcato C."/>
            <person name="D'Angelo M."/>
            <person name="Schiavon R."/>
            <person name="Vezzi A."/>
            <person name="Giacometti G.M."/>
            <person name="Morosinotto T."/>
            <person name="Valle G."/>
        </authorList>
    </citation>
    <scope>NUCLEOTIDE SEQUENCE [LARGE SCALE GENOMIC DNA]</scope>
    <source>
        <strain evidence="1 2">B-31</strain>
    </source>
</reference>